<name>A0A6G1Q691_CHAAH</name>
<keyword evidence="5" id="KW-1185">Reference proteome</keyword>
<evidence type="ECO:0000313" key="4">
    <source>
        <dbReference type="EMBL" id="KAF3698027.1"/>
    </source>
</evidence>
<sequence>MMWTFLLVGLTFSVCAMFPAKLSQLFYQTEENYVIFSWDTQTKTDLSLTNLVCFIQSDPPKLLYHMVNGAEYPQSEQFAGRVQVDRDALREGQIRLHLSTVTAEDSGKYRCDLAVNYDKNKKRWGLEASEQFVLTVAQNNDGGDNSKTKSELKITTGPPQQEDSGELIKTVAALFLVLVVIVCFGVIVSGHHRILAARICGDQ</sequence>
<accession>A0A6G1Q691</accession>
<feature type="transmembrane region" description="Helical" evidence="2">
    <location>
        <begin position="167"/>
        <end position="188"/>
    </location>
</feature>
<dbReference type="Gene3D" id="2.60.40.10">
    <property type="entry name" value="Immunoglobulins"/>
    <property type="match status" value="1"/>
</dbReference>
<dbReference type="SUPFAM" id="SSF48726">
    <property type="entry name" value="Immunoglobulin"/>
    <property type="match status" value="1"/>
</dbReference>
<evidence type="ECO:0000313" key="5">
    <source>
        <dbReference type="Proteomes" id="UP000503349"/>
    </source>
</evidence>
<feature type="signal peptide" evidence="3">
    <location>
        <begin position="1"/>
        <end position="16"/>
    </location>
</feature>
<dbReference type="InterPro" id="IPR036179">
    <property type="entry name" value="Ig-like_dom_sf"/>
</dbReference>
<dbReference type="InterPro" id="IPR013783">
    <property type="entry name" value="Ig-like_fold"/>
</dbReference>
<dbReference type="AlphaFoldDB" id="A0A6G1Q691"/>
<proteinExistence type="predicted"/>
<gene>
    <name evidence="4" type="ORF">EXN66_Car013708</name>
</gene>
<protein>
    <submittedName>
        <fullName evidence="4">Uncharacterized protein</fullName>
    </submittedName>
</protein>
<feature type="chain" id="PRO_5026215935" evidence="3">
    <location>
        <begin position="17"/>
        <end position="203"/>
    </location>
</feature>
<reference evidence="5" key="2">
    <citation type="submission" date="2019-02" db="EMBL/GenBank/DDBJ databases">
        <title>Opniocepnalus argus Var Kimnra genome.</title>
        <authorList>
            <person name="Zhou C."/>
            <person name="Xiao S."/>
        </authorList>
    </citation>
    <scope>NUCLEOTIDE SEQUENCE [LARGE SCALE GENOMIC DNA]</scope>
</reference>
<reference evidence="4 5" key="1">
    <citation type="submission" date="2019-02" db="EMBL/GenBank/DDBJ databases">
        <title>Opniocepnalus argus genome.</title>
        <authorList>
            <person name="Zhou C."/>
            <person name="Xiao S."/>
        </authorList>
    </citation>
    <scope>NUCLEOTIDE SEQUENCE [LARGE SCALE GENOMIC DNA]</scope>
    <source>
        <strain evidence="4">OARG1902GOOAL</strain>
        <tissue evidence="4">Muscle</tissue>
    </source>
</reference>
<evidence type="ECO:0000256" key="1">
    <source>
        <dbReference type="SAM" id="MobiDB-lite"/>
    </source>
</evidence>
<keyword evidence="3" id="KW-0732">Signal</keyword>
<organism evidence="4 5">
    <name type="scientific">Channa argus</name>
    <name type="common">Northern snakehead</name>
    <name type="synonym">Ophicephalus argus</name>
    <dbReference type="NCBI Taxonomy" id="215402"/>
    <lineage>
        <taxon>Eukaryota</taxon>
        <taxon>Metazoa</taxon>
        <taxon>Chordata</taxon>
        <taxon>Craniata</taxon>
        <taxon>Vertebrata</taxon>
        <taxon>Euteleostomi</taxon>
        <taxon>Actinopterygii</taxon>
        <taxon>Neopterygii</taxon>
        <taxon>Teleostei</taxon>
        <taxon>Neoteleostei</taxon>
        <taxon>Acanthomorphata</taxon>
        <taxon>Anabantaria</taxon>
        <taxon>Anabantiformes</taxon>
        <taxon>Channoidei</taxon>
        <taxon>Channidae</taxon>
        <taxon>Channa</taxon>
    </lineage>
</organism>
<evidence type="ECO:0000256" key="2">
    <source>
        <dbReference type="SAM" id="Phobius"/>
    </source>
</evidence>
<dbReference type="Proteomes" id="UP000503349">
    <property type="component" value="Chromosome 13"/>
</dbReference>
<keyword evidence="2" id="KW-0812">Transmembrane</keyword>
<keyword evidence="2" id="KW-1133">Transmembrane helix</keyword>
<evidence type="ECO:0000256" key="3">
    <source>
        <dbReference type="SAM" id="SignalP"/>
    </source>
</evidence>
<dbReference type="EMBL" id="CM015724">
    <property type="protein sequence ID" value="KAF3698027.1"/>
    <property type="molecule type" value="Genomic_DNA"/>
</dbReference>
<keyword evidence="2" id="KW-0472">Membrane</keyword>
<feature type="region of interest" description="Disordered" evidence="1">
    <location>
        <begin position="139"/>
        <end position="163"/>
    </location>
</feature>